<feature type="transmembrane region" description="Helical" evidence="7">
    <location>
        <begin position="192"/>
        <end position="217"/>
    </location>
</feature>
<organism evidence="9 10">
    <name type="scientific">Ramlibacter ginsenosidimutans</name>
    <dbReference type="NCBI Taxonomy" id="502333"/>
    <lineage>
        <taxon>Bacteria</taxon>
        <taxon>Pseudomonadati</taxon>
        <taxon>Pseudomonadota</taxon>
        <taxon>Betaproteobacteria</taxon>
        <taxon>Burkholderiales</taxon>
        <taxon>Comamonadaceae</taxon>
        <taxon>Ramlibacter</taxon>
    </lineage>
</organism>
<evidence type="ECO:0000256" key="6">
    <source>
        <dbReference type="SAM" id="MobiDB-lite"/>
    </source>
</evidence>
<dbReference type="Proteomes" id="UP000630528">
    <property type="component" value="Unassembled WGS sequence"/>
</dbReference>
<feature type="transmembrane region" description="Helical" evidence="7">
    <location>
        <begin position="237"/>
        <end position="257"/>
    </location>
</feature>
<dbReference type="EMBL" id="JAEPWM010000005">
    <property type="protein sequence ID" value="MBK6007343.1"/>
    <property type="molecule type" value="Genomic_DNA"/>
</dbReference>
<dbReference type="GO" id="GO:0006825">
    <property type="term" value="P:copper ion transport"/>
    <property type="evidence" value="ECO:0007669"/>
    <property type="project" value="InterPro"/>
</dbReference>
<evidence type="ECO:0000256" key="3">
    <source>
        <dbReference type="ARBA" id="ARBA00022692"/>
    </source>
</evidence>
<dbReference type="GO" id="GO:0005886">
    <property type="term" value="C:plasma membrane"/>
    <property type="evidence" value="ECO:0007669"/>
    <property type="project" value="UniProtKB-SubCell"/>
</dbReference>
<evidence type="ECO:0000256" key="4">
    <source>
        <dbReference type="ARBA" id="ARBA00022989"/>
    </source>
</evidence>
<dbReference type="InterPro" id="IPR008457">
    <property type="entry name" value="Cu-R_CopD_dom"/>
</dbReference>
<feature type="region of interest" description="Disordered" evidence="6">
    <location>
        <begin position="305"/>
        <end position="324"/>
    </location>
</feature>
<gene>
    <name evidence="9" type="ORF">JJB11_14675</name>
</gene>
<evidence type="ECO:0000259" key="8">
    <source>
        <dbReference type="Pfam" id="PF05425"/>
    </source>
</evidence>
<feature type="transmembrane region" description="Helical" evidence="7">
    <location>
        <begin position="277"/>
        <end position="299"/>
    </location>
</feature>
<evidence type="ECO:0000313" key="10">
    <source>
        <dbReference type="Proteomes" id="UP000630528"/>
    </source>
</evidence>
<name>A0A934TTY9_9BURK</name>
<keyword evidence="10" id="KW-1185">Reference proteome</keyword>
<evidence type="ECO:0000256" key="5">
    <source>
        <dbReference type="ARBA" id="ARBA00023136"/>
    </source>
</evidence>
<comment type="caution">
    <text evidence="9">The sequence shown here is derived from an EMBL/GenBank/DDBJ whole genome shotgun (WGS) entry which is preliminary data.</text>
</comment>
<feature type="transmembrane region" description="Helical" evidence="7">
    <location>
        <begin position="159"/>
        <end position="180"/>
    </location>
</feature>
<protein>
    <submittedName>
        <fullName evidence="9">CopD family protein</fullName>
    </submittedName>
</protein>
<dbReference type="PANTHER" id="PTHR34820">
    <property type="entry name" value="INNER MEMBRANE PROTEIN YEBZ"/>
    <property type="match status" value="1"/>
</dbReference>
<dbReference type="AlphaFoldDB" id="A0A934TTY9"/>
<reference evidence="9" key="1">
    <citation type="journal article" date="2012" name="J. Microbiol. Biotechnol.">
        <title>Ramlibacter ginsenosidimutans sp. nov., with ginsenoside-converting activity.</title>
        <authorList>
            <person name="Wang L."/>
            <person name="An D.S."/>
            <person name="Kim S.G."/>
            <person name="Jin F.X."/>
            <person name="Kim S.C."/>
            <person name="Lee S.T."/>
            <person name="Im W.T."/>
        </authorList>
    </citation>
    <scope>NUCLEOTIDE SEQUENCE</scope>
    <source>
        <strain evidence="9">KACC 17527</strain>
    </source>
</reference>
<keyword evidence="3 7" id="KW-0812">Transmembrane</keyword>
<dbReference type="InterPro" id="IPR032694">
    <property type="entry name" value="CopC/D"/>
</dbReference>
<keyword evidence="5 7" id="KW-0472">Membrane</keyword>
<feature type="transmembrane region" description="Helical" evidence="7">
    <location>
        <begin position="52"/>
        <end position="75"/>
    </location>
</feature>
<proteinExistence type="predicted"/>
<dbReference type="RefSeq" id="WP_201172541.1">
    <property type="nucleotide sequence ID" value="NZ_JAEPWM010000005.1"/>
</dbReference>
<keyword evidence="4 7" id="KW-1133">Transmembrane helix</keyword>
<dbReference type="Pfam" id="PF05425">
    <property type="entry name" value="CopD"/>
    <property type="match status" value="1"/>
</dbReference>
<evidence type="ECO:0000313" key="9">
    <source>
        <dbReference type="EMBL" id="MBK6007343.1"/>
    </source>
</evidence>
<dbReference type="PANTHER" id="PTHR34820:SF4">
    <property type="entry name" value="INNER MEMBRANE PROTEIN YEBZ"/>
    <property type="match status" value="1"/>
</dbReference>
<comment type="subcellular location">
    <subcellularLocation>
        <location evidence="1">Cell membrane</location>
        <topology evidence="1">Multi-pass membrane protein</topology>
    </subcellularLocation>
</comment>
<feature type="transmembrane region" description="Helical" evidence="7">
    <location>
        <begin position="95"/>
        <end position="116"/>
    </location>
</feature>
<feature type="domain" description="Copper resistance protein D" evidence="8">
    <location>
        <begin position="195"/>
        <end position="298"/>
    </location>
</feature>
<evidence type="ECO:0000256" key="7">
    <source>
        <dbReference type="SAM" id="Phobius"/>
    </source>
</evidence>
<reference evidence="9" key="2">
    <citation type="submission" date="2021-01" db="EMBL/GenBank/DDBJ databases">
        <authorList>
            <person name="Kang M."/>
        </authorList>
    </citation>
    <scope>NUCLEOTIDE SEQUENCE</scope>
    <source>
        <strain evidence="9">KACC 17527</strain>
    </source>
</reference>
<keyword evidence="2" id="KW-1003">Cell membrane</keyword>
<accession>A0A934TTY9</accession>
<feature type="transmembrane region" description="Helical" evidence="7">
    <location>
        <begin position="128"/>
        <end position="147"/>
    </location>
</feature>
<evidence type="ECO:0000256" key="1">
    <source>
        <dbReference type="ARBA" id="ARBA00004651"/>
    </source>
</evidence>
<evidence type="ECO:0000256" key="2">
    <source>
        <dbReference type="ARBA" id="ARBA00022475"/>
    </source>
</evidence>
<feature type="transmembrane region" description="Helical" evidence="7">
    <location>
        <begin position="12"/>
        <end position="31"/>
    </location>
</feature>
<sequence length="324" mass="33846">MDLIALVRALHLGAVAVLIGGLAFPLLVLPLRRVPQPQHAALSDWLARLRLYATWVALATWLAWLAPVAMAMSGLGMAQALRPGVLELVLAQTRFGHVWLVRCALLLLLAGWLAWTRPRAARASGRDAIGLALAAALLVSQVFAGHATAAPASHVVADALHLAAAAVWIGCLPPLLFVLARARAGAAPWDALALAAARGFTGMGVLAVAVLAVSGFLNGRMMVGSLQALVDTGYGRLILAKIVLFAVLLALAANNRLRLTPLLASDPAHRLVAARRLWRTVAAELVLGAAIFGIVGVLAGSEPPAHRDDGPGAMQDHMGARMPE</sequence>